<name>F8WY48_9BACT</name>
<gene>
    <name evidence="2" type="ORF">HMPREF9456_00739</name>
</gene>
<feature type="transmembrane region" description="Helical" evidence="1">
    <location>
        <begin position="6"/>
        <end position="23"/>
    </location>
</feature>
<keyword evidence="1" id="KW-0472">Membrane</keyword>
<comment type="caution">
    <text evidence="2">The sequence shown here is derived from an EMBL/GenBank/DDBJ whole genome shotgun (WGS) entry which is preliminary data.</text>
</comment>
<evidence type="ECO:0000256" key="1">
    <source>
        <dbReference type="SAM" id="Phobius"/>
    </source>
</evidence>
<dbReference type="Proteomes" id="UP000006420">
    <property type="component" value="Unassembled WGS sequence"/>
</dbReference>
<evidence type="ECO:0000313" key="3">
    <source>
        <dbReference type="Proteomes" id="UP000006420"/>
    </source>
</evidence>
<organism evidence="2 3">
    <name type="scientific">Dysgonomonas mossii DSM 22836</name>
    <dbReference type="NCBI Taxonomy" id="742767"/>
    <lineage>
        <taxon>Bacteria</taxon>
        <taxon>Pseudomonadati</taxon>
        <taxon>Bacteroidota</taxon>
        <taxon>Bacteroidia</taxon>
        <taxon>Bacteroidales</taxon>
        <taxon>Dysgonomonadaceae</taxon>
        <taxon>Dysgonomonas</taxon>
    </lineage>
</organism>
<keyword evidence="3" id="KW-1185">Reference proteome</keyword>
<protein>
    <submittedName>
        <fullName evidence="2">Uncharacterized protein</fullName>
    </submittedName>
</protein>
<reference evidence="2 3" key="1">
    <citation type="submission" date="2011-04" db="EMBL/GenBank/DDBJ databases">
        <title>The Genome Sequence of Dysgonomonas mossii DSM 22836.</title>
        <authorList>
            <consortium name="The Broad Institute Genome Sequencing Platform"/>
            <person name="Earl A."/>
            <person name="Ward D."/>
            <person name="Feldgarden M."/>
            <person name="Gevers D."/>
            <person name="Pudlo N."/>
            <person name="Martens E."/>
            <person name="Allen-Vercoe E."/>
            <person name="Young S.K."/>
            <person name="Zeng Q."/>
            <person name="Gargeya S."/>
            <person name="Fitzgerald M."/>
            <person name="Haas B."/>
            <person name="Abouelleil A."/>
            <person name="Alvarado L."/>
            <person name="Arachchi H.M."/>
            <person name="Berlin A."/>
            <person name="Brown A."/>
            <person name="Chapman S.B."/>
            <person name="Chen Z."/>
            <person name="Dunbar C."/>
            <person name="Freedman E."/>
            <person name="Gearin G."/>
            <person name="Gellesch M."/>
            <person name="Goldberg J."/>
            <person name="Griggs A."/>
            <person name="Gujja S."/>
            <person name="Heiman D."/>
            <person name="Howarth C."/>
            <person name="Larson L."/>
            <person name="Lui A."/>
            <person name="MacDonald P.J.P."/>
            <person name="Mehta T."/>
            <person name="Montmayeur A."/>
            <person name="Murphy C."/>
            <person name="Neiman D."/>
            <person name="Pearson M."/>
            <person name="Priest M."/>
            <person name="Roberts A."/>
            <person name="Saif S."/>
            <person name="Shea T."/>
            <person name="Shenoy N."/>
            <person name="Sisk P."/>
            <person name="Stolte C."/>
            <person name="Sykes S."/>
            <person name="Yandava C."/>
            <person name="Wortman J."/>
            <person name="Nusbaum C."/>
            <person name="Birren B."/>
        </authorList>
    </citation>
    <scope>NUCLEOTIDE SEQUENCE [LARGE SCALE GENOMIC DNA]</scope>
    <source>
        <strain evidence="2 3">DSM 22836</strain>
    </source>
</reference>
<dbReference type="HOGENOM" id="CLU_2408576_0_0_10"/>
<proteinExistence type="predicted"/>
<dbReference type="STRING" id="742767.HMPREF9456_00739"/>
<evidence type="ECO:0000313" key="2">
    <source>
        <dbReference type="EMBL" id="EGK04412.1"/>
    </source>
</evidence>
<keyword evidence="1" id="KW-0812">Transmembrane</keyword>
<keyword evidence="1" id="KW-1133">Transmembrane helix</keyword>
<accession>F8WY48</accession>
<sequence length="92" mass="10451">MCITMVIFGIVILIFHLIASVIFEANVNPPFQGGFLLSSDNSKVDFYCRQTIARYVLSTLKTVLSALKHLARSFESRGVILLRSRKILKKQY</sequence>
<dbReference type="EMBL" id="ADLW01000003">
    <property type="protein sequence ID" value="EGK04412.1"/>
    <property type="molecule type" value="Genomic_DNA"/>
</dbReference>
<dbReference type="AlphaFoldDB" id="F8WY48"/>